<dbReference type="Gene3D" id="3.10.129.10">
    <property type="entry name" value="Hotdog Thioesterase"/>
    <property type="match status" value="1"/>
</dbReference>
<evidence type="ECO:0000256" key="7">
    <source>
        <dbReference type="ARBA" id="ARBA00023160"/>
    </source>
</evidence>
<evidence type="ECO:0000259" key="9">
    <source>
        <dbReference type="Pfam" id="PF20791"/>
    </source>
</evidence>
<dbReference type="EMBL" id="DXBG01000177">
    <property type="protein sequence ID" value="HIZ65770.1"/>
    <property type="molecule type" value="Genomic_DNA"/>
</dbReference>
<dbReference type="Pfam" id="PF01643">
    <property type="entry name" value="Acyl-ACP_TE"/>
    <property type="match status" value="1"/>
</dbReference>
<dbReference type="Pfam" id="PF20791">
    <property type="entry name" value="Acyl-ACP_TE_C"/>
    <property type="match status" value="1"/>
</dbReference>
<dbReference type="CDD" id="cd00586">
    <property type="entry name" value="4HBT"/>
    <property type="match status" value="1"/>
</dbReference>
<feature type="domain" description="Acyl-ACP thioesterase-like C-terminal" evidence="9">
    <location>
        <begin position="150"/>
        <end position="232"/>
    </location>
</feature>
<sequence length="235" mass="27444">MKFSFDSRVRYSEIGEDRRLTLNGILNYFQDCTTFHSETTGVGMDFLEDKGQLWVLSSWQIVVNRYPKMGENIKTSTWPYSFKRFMGSRNFTMESQDGEMLAYANSLWTFIDVKTGRPVNVGEEQIKAYELEERLDMDYASRKILLPQTAESFPSFSVRPHHLDTNHHVNNGQYVLMAQEYLPSDFQVKQMRAEYKRQAVLDDVIVPKVHREEELCTVVLENPQGEIYAAVELKR</sequence>
<reference evidence="10" key="2">
    <citation type="submission" date="2021-04" db="EMBL/GenBank/DDBJ databases">
        <authorList>
            <person name="Gilroy R."/>
        </authorList>
    </citation>
    <scope>NUCLEOTIDE SEQUENCE</scope>
    <source>
        <strain evidence="10">1068</strain>
    </source>
</reference>
<name>A0A9D2FSN8_9FIRM</name>
<evidence type="ECO:0000256" key="4">
    <source>
        <dbReference type="ARBA" id="ARBA00022832"/>
    </source>
</evidence>
<proteinExistence type="inferred from homology"/>
<reference evidence="10" key="1">
    <citation type="journal article" date="2021" name="PeerJ">
        <title>Extensive microbial diversity within the chicken gut microbiome revealed by metagenomics and culture.</title>
        <authorList>
            <person name="Gilroy R."/>
            <person name="Ravi A."/>
            <person name="Getino M."/>
            <person name="Pursley I."/>
            <person name="Horton D.L."/>
            <person name="Alikhan N.F."/>
            <person name="Baker D."/>
            <person name="Gharbi K."/>
            <person name="Hall N."/>
            <person name="Watson M."/>
            <person name="Adriaenssens E.M."/>
            <person name="Foster-Nyarko E."/>
            <person name="Jarju S."/>
            <person name="Secka A."/>
            <person name="Antonio M."/>
            <person name="Oren A."/>
            <person name="Chaudhuri R.R."/>
            <person name="La Ragione R."/>
            <person name="Hildebrand F."/>
            <person name="Pallen M.J."/>
        </authorList>
    </citation>
    <scope>NUCLEOTIDE SEQUENCE</scope>
    <source>
        <strain evidence="10">1068</strain>
    </source>
</reference>
<keyword evidence="5" id="KW-0809">Transit peptide</keyword>
<accession>A0A9D2FSN8</accession>
<evidence type="ECO:0000256" key="1">
    <source>
        <dbReference type="ARBA" id="ARBA00006500"/>
    </source>
</evidence>
<dbReference type="Proteomes" id="UP000824056">
    <property type="component" value="Unassembled WGS sequence"/>
</dbReference>
<dbReference type="PANTHER" id="PTHR31727">
    <property type="entry name" value="OLEOYL-ACYL CARRIER PROTEIN THIOESTERASE 1, CHLOROPLASTIC"/>
    <property type="match status" value="1"/>
</dbReference>
<evidence type="ECO:0000259" key="8">
    <source>
        <dbReference type="Pfam" id="PF01643"/>
    </source>
</evidence>
<dbReference type="AlphaFoldDB" id="A0A9D2FSN8"/>
<organism evidence="10 11">
    <name type="scientific">Candidatus Blautia pullicola</name>
    <dbReference type="NCBI Taxonomy" id="2838498"/>
    <lineage>
        <taxon>Bacteria</taxon>
        <taxon>Bacillati</taxon>
        <taxon>Bacillota</taxon>
        <taxon>Clostridia</taxon>
        <taxon>Lachnospirales</taxon>
        <taxon>Lachnospiraceae</taxon>
        <taxon>Blautia</taxon>
    </lineage>
</organism>
<gene>
    <name evidence="10" type="ORF">H9809_07725</name>
</gene>
<comment type="similarity">
    <text evidence="1">Belongs to the acyl-ACP thioesterase family.</text>
</comment>
<keyword evidence="4" id="KW-0276">Fatty acid metabolism</keyword>
<protein>
    <submittedName>
        <fullName evidence="10">Acyl-[acyl-carrier-protein] thioesterase</fullName>
    </submittedName>
</protein>
<evidence type="ECO:0000313" key="10">
    <source>
        <dbReference type="EMBL" id="HIZ65770.1"/>
    </source>
</evidence>
<feature type="domain" description="Acyl-ACP thioesterase N-terminal hotdog" evidence="8">
    <location>
        <begin position="6"/>
        <end position="129"/>
    </location>
</feature>
<comment type="caution">
    <text evidence="10">The sequence shown here is derived from an EMBL/GenBank/DDBJ whole genome shotgun (WGS) entry which is preliminary data.</text>
</comment>
<keyword evidence="6" id="KW-0443">Lipid metabolism</keyword>
<evidence type="ECO:0000313" key="11">
    <source>
        <dbReference type="Proteomes" id="UP000824056"/>
    </source>
</evidence>
<keyword evidence="3" id="KW-0378">Hydrolase</keyword>
<evidence type="ECO:0000256" key="6">
    <source>
        <dbReference type="ARBA" id="ARBA00023098"/>
    </source>
</evidence>
<dbReference type="PANTHER" id="PTHR31727:SF6">
    <property type="entry name" value="OLEOYL-ACYL CARRIER PROTEIN THIOESTERASE 1, CHLOROPLASTIC"/>
    <property type="match status" value="1"/>
</dbReference>
<dbReference type="GO" id="GO:0000036">
    <property type="term" value="F:acyl carrier activity"/>
    <property type="evidence" value="ECO:0007669"/>
    <property type="project" value="TreeGrafter"/>
</dbReference>
<dbReference type="GO" id="GO:0016297">
    <property type="term" value="F:fatty acyl-[ACP] hydrolase activity"/>
    <property type="evidence" value="ECO:0007669"/>
    <property type="project" value="InterPro"/>
</dbReference>
<dbReference type="SUPFAM" id="SSF54637">
    <property type="entry name" value="Thioesterase/thiol ester dehydrase-isomerase"/>
    <property type="match status" value="2"/>
</dbReference>
<dbReference type="InterPro" id="IPR029069">
    <property type="entry name" value="HotDog_dom_sf"/>
</dbReference>
<dbReference type="InterPro" id="IPR045023">
    <property type="entry name" value="FATA/B"/>
</dbReference>
<dbReference type="InterPro" id="IPR049427">
    <property type="entry name" value="Acyl-ACP_TE_C"/>
</dbReference>
<evidence type="ECO:0000256" key="2">
    <source>
        <dbReference type="ARBA" id="ARBA00022516"/>
    </source>
</evidence>
<dbReference type="InterPro" id="IPR002864">
    <property type="entry name" value="Acyl-ACP_thioesterase_NHD"/>
</dbReference>
<evidence type="ECO:0000256" key="3">
    <source>
        <dbReference type="ARBA" id="ARBA00022801"/>
    </source>
</evidence>
<keyword evidence="2" id="KW-0444">Lipid biosynthesis</keyword>
<evidence type="ECO:0000256" key="5">
    <source>
        <dbReference type="ARBA" id="ARBA00022946"/>
    </source>
</evidence>
<keyword evidence="7" id="KW-0275">Fatty acid biosynthesis</keyword>